<dbReference type="EMBL" id="JATAAI010000006">
    <property type="protein sequence ID" value="KAK1745277.1"/>
    <property type="molecule type" value="Genomic_DNA"/>
</dbReference>
<dbReference type="PANTHER" id="PTHR10426:SF88">
    <property type="entry name" value="ADIPOCYTE PLASMA MEMBRANE-ASSOCIATED PROTEIN HEMOMUCIN-RELATED"/>
    <property type="match status" value="1"/>
</dbReference>
<keyword evidence="2" id="KW-0597">Phosphoprotein</keyword>
<evidence type="ECO:0000259" key="4">
    <source>
        <dbReference type="Pfam" id="PF03088"/>
    </source>
</evidence>
<dbReference type="GO" id="GO:0012505">
    <property type="term" value="C:endomembrane system"/>
    <property type="evidence" value="ECO:0007669"/>
    <property type="project" value="TreeGrafter"/>
</dbReference>
<dbReference type="InterPro" id="IPR011042">
    <property type="entry name" value="6-blade_b-propeller_TolB-like"/>
</dbReference>
<sequence>MVKAQIPVSPIGLHQLLSKQFPHGRPVDLAPSNRHSGPPMDPTNVSLRLSNGKLTKIYERVEKRDHQVLWQKRDDDASIMTAKVQKLQILALPVVELVASRFQLEDGSWSDVTYADDVDIGPRTGHVYFSDATDVKLDRDLKTGKWDIWYPSKLEGIRGLKSGRLLRYKPETGEVDLIASGALFANGVAVDAQERFVVFTSTFEGKVMKYHLTGEKEGQLETILTDFQDF</sequence>
<keyword evidence="6" id="KW-1185">Reference proteome</keyword>
<reference evidence="5" key="1">
    <citation type="submission" date="2023-06" db="EMBL/GenBank/DDBJ databases">
        <title>Survivors Of The Sea: Transcriptome response of Skeletonema marinoi to long-term dormancy.</title>
        <authorList>
            <person name="Pinder M.I.M."/>
            <person name="Kourtchenko O."/>
            <person name="Robertson E.K."/>
            <person name="Larsson T."/>
            <person name="Maumus F."/>
            <person name="Osuna-Cruz C.M."/>
            <person name="Vancaester E."/>
            <person name="Stenow R."/>
            <person name="Vandepoele K."/>
            <person name="Ploug H."/>
            <person name="Bruchert V."/>
            <person name="Godhe A."/>
            <person name="Topel M."/>
        </authorList>
    </citation>
    <scope>NUCLEOTIDE SEQUENCE</scope>
    <source>
        <strain evidence="5">R05AC</strain>
    </source>
</reference>
<dbReference type="Proteomes" id="UP001224775">
    <property type="component" value="Unassembled WGS sequence"/>
</dbReference>
<proteinExistence type="inferred from homology"/>
<dbReference type="Pfam" id="PF03088">
    <property type="entry name" value="Str_synth"/>
    <property type="match status" value="1"/>
</dbReference>
<evidence type="ECO:0000256" key="2">
    <source>
        <dbReference type="ARBA" id="ARBA00022553"/>
    </source>
</evidence>
<evidence type="ECO:0000313" key="6">
    <source>
        <dbReference type="Proteomes" id="UP001224775"/>
    </source>
</evidence>
<comment type="similarity">
    <text evidence="1">Belongs to the strictosidine synthase family.</text>
</comment>
<accession>A0AAD8YFK1</accession>
<dbReference type="AlphaFoldDB" id="A0AAD8YFK1"/>
<protein>
    <recommendedName>
        <fullName evidence="4">Strictosidine synthase conserved region domain-containing protein</fullName>
    </recommendedName>
</protein>
<evidence type="ECO:0000256" key="3">
    <source>
        <dbReference type="ARBA" id="ARBA00023180"/>
    </source>
</evidence>
<organism evidence="5 6">
    <name type="scientific">Skeletonema marinoi</name>
    <dbReference type="NCBI Taxonomy" id="267567"/>
    <lineage>
        <taxon>Eukaryota</taxon>
        <taxon>Sar</taxon>
        <taxon>Stramenopiles</taxon>
        <taxon>Ochrophyta</taxon>
        <taxon>Bacillariophyta</taxon>
        <taxon>Coscinodiscophyceae</taxon>
        <taxon>Thalassiosirophycidae</taxon>
        <taxon>Thalassiosirales</taxon>
        <taxon>Skeletonemataceae</taxon>
        <taxon>Skeletonema</taxon>
        <taxon>Skeletonema marinoi-dohrnii complex</taxon>
    </lineage>
</organism>
<dbReference type="SUPFAM" id="SSF63829">
    <property type="entry name" value="Calcium-dependent phosphotriesterase"/>
    <property type="match status" value="1"/>
</dbReference>
<name>A0AAD8YFK1_9STRA</name>
<feature type="domain" description="Strictosidine synthase conserved region" evidence="4">
    <location>
        <begin position="159"/>
        <end position="214"/>
    </location>
</feature>
<evidence type="ECO:0000313" key="5">
    <source>
        <dbReference type="EMBL" id="KAK1745277.1"/>
    </source>
</evidence>
<gene>
    <name evidence="5" type="ORF">QTG54_004568</name>
</gene>
<dbReference type="PANTHER" id="PTHR10426">
    <property type="entry name" value="STRICTOSIDINE SYNTHASE-RELATED"/>
    <property type="match status" value="1"/>
</dbReference>
<evidence type="ECO:0000256" key="1">
    <source>
        <dbReference type="ARBA" id="ARBA00009191"/>
    </source>
</evidence>
<comment type="caution">
    <text evidence="5">The sequence shown here is derived from an EMBL/GenBank/DDBJ whole genome shotgun (WGS) entry which is preliminary data.</text>
</comment>
<dbReference type="InterPro" id="IPR018119">
    <property type="entry name" value="Strictosidine_synth_cons-reg"/>
</dbReference>
<keyword evidence="3" id="KW-0325">Glycoprotein</keyword>
<dbReference type="GO" id="GO:0016787">
    <property type="term" value="F:hydrolase activity"/>
    <property type="evidence" value="ECO:0007669"/>
    <property type="project" value="TreeGrafter"/>
</dbReference>
<dbReference type="Gene3D" id="2.120.10.30">
    <property type="entry name" value="TolB, C-terminal domain"/>
    <property type="match status" value="1"/>
</dbReference>